<reference evidence="2 3" key="1">
    <citation type="journal article" date="2011" name="J. Bacteriol.">
        <title>Genome sequence of the verrucomicrobium Opitutus terrae PB90-1, an abundant inhabitant of rice paddy soil ecosystems.</title>
        <authorList>
            <person name="van Passel M.W."/>
            <person name="Kant R."/>
            <person name="Palva A."/>
            <person name="Copeland A."/>
            <person name="Lucas S."/>
            <person name="Lapidus A."/>
            <person name="Glavina del Rio T."/>
            <person name="Pitluck S."/>
            <person name="Goltsman E."/>
            <person name="Clum A."/>
            <person name="Sun H."/>
            <person name="Schmutz J."/>
            <person name="Larimer F.W."/>
            <person name="Land M.L."/>
            <person name="Hauser L."/>
            <person name="Kyrpides N."/>
            <person name="Mikhailova N."/>
            <person name="Richardson P.P."/>
            <person name="Janssen P.H."/>
            <person name="de Vos W.M."/>
            <person name="Smidt H."/>
        </authorList>
    </citation>
    <scope>NUCLEOTIDE SEQUENCE [LARGE SCALE GENOMIC DNA]</scope>
    <source>
        <strain evidence="3">DSM 11246 / JCM 15787 / PB90-1</strain>
    </source>
</reference>
<dbReference type="OrthoDB" id="237270at2"/>
<evidence type="ECO:0008006" key="4">
    <source>
        <dbReference type="Google" id="ProtNLM"/>
    </source>
</evidence>
<feature type="transmembrane region" description="Helical" evidence="1">
    <location>
        <begin position="337"/>
        <end position="361"/>
    </location>
</feature>
<proteinExistence type="predicted"/>
<dbReference type="EMBL" id="CP001032">
    <property type="protein sequence ID" value="ACB74540.1"/>
    <property type="molecule type" value="Genomic_DNA"/>
</dbReference>
<evidence type="ECO:0000313" key="2">
    <source>
        <dbReference type="EMBL" id="ACB74540.1"/>
    </source>
</evidence>
<dbReference type="HOGENOM" id="CLU_030939_0_0_0"/>
<keyword evidence="1" id="KW-0812">Transmembrane</keyword>
<dbReference type="Gene3D" id="3.40.190.10">
    <property type="entry name" value="Periplasmic binding protein-like II"/>
    <property type="match status" value="2"/>
</dbReference>
<gene>
    <name evidence="2" type="ordered locus">Oter_1255</name>
</gene>
<dbReference type="PANTHER" id="PTHR42941">
    <property type="entry name" value="SLL1037 PROTEIN"/>
    <property type="match status" value="1"/>
</dbReference>
<feature type="transmembrane region" description="Helical" evidence="1">
    <location>
        <begin position="21"/>
        <end position="45"/>
    </location>
</feature>
<keyword evidence="3" id="KW-1185">Reference proteome</keyword>
<dbReference type="KEGG" id="ote:Oter_1255"/>
<evidence type="ECO:0000256" key="1">
    <source>
        <dbReference type="SAM" id="Phobius"/>
    </source>
</evidence>
<protein>
    <recommendedName>
        <fullName evidence="4">TRAP transporter solute receptor, TAXI family</fullName>
    </recommendedName>
</protein>
<dbReference type="SUPFAM" id="SSF53850">
    <property type="entry name" value="Periplasmic binding protein-like II"/>
    <property type="match status" value="1"/>
</dbReference>
<dbReference type="RefSeq" id="WP_012374078.1">
    <property type="nucleotide sequence ID" value="NC_010571.1"/>
</dbReference>
<dbReference type="PANTHER" id="PTHR42941:SF1">
    <property type="entry name" value="SLL1037 PROTEIN"/>
    <property type="match status" value="1"/>
</dbReference>
<evidence type="ECO:0000313" key="3">
    <source>
        <dbReference type="Proteomes" id="UP000007013"/>
    </source>
</evidence>
<name>B1ZPM1_OPITP</name>
<organism evidence="2 3">
    <name type="scientific">Opitutus terrae (strain DSM 11246 / JCM 15787 / PB90-1)</name>
    <dbReference type="NCBI Taxonomy" id="452637"/>
    <lineage>
        <taxon>Bacteria</taxon>
        <taxon>Pseudomonadati</taxon>
        <taxon>Verrucomicrobiota</taxon>
        <taxon>Opitutia</taxon>
        <taxon>Opitutales</taxon>
        <taxon>Opitutaceae</taxon>
        <taxon>Opitutus</taxon>
    </lineage>
</organism>
<keyword evidence="1" id="KW-0472">Membrane</keyword>
<dbReference type="AlphaFoldDB" id="B1ZPM1"/>
<accession>B1ZPM1</accession>
<keyword evidence="1" id="KW-1133">Transmembrane helix</keyword>
<dbReference type="eggNOG" id="COG2358">
    <property type="taxonomic scope" value="Bacteria"/>
</dbReference>
<sequence>MDTPEKKRLRIVTTLVETFGLSPAVASVVALGLFAICAAAVVWVIQSAPPGTLVLTSGPAGSSFHRWATAYQKALAGDVTLEIRVSSGSMDNLQRLQAADSGVDIGFVQGGMAKEENLSGLMSLGTIAYQPLWIFYRRATAITRLAELEGQRIAVGPAGSGTRALALRLLQANGITGAPTTFVDLDAETAAPALLEGRLDAVFLMGDSAPMQTLRSLMRAPNVQLFDFKQADAYVRRHAFLNKFELPQGTLDLGKNVPDHDVTLVGPTVELVAREGLNSALSDLLLKAAKEVHGRSGFLQKRGEFPAPSEHEIPLSEDAQRYYKSGEGFIYRTVPSFWLASLITRTLVAIVPLALILIPAIRLLPVGYRMSVQLRLYRYYRPLLRIERETFAPLSPERRNELLTRLDEIEQSINRLKVPASFADRFYWLRGYLAFVRQRLQTPSND</sequence>
<dbReference type="Pfam" id="PF16868">
    <property type="entry name" value="NMT1_3"/>
    <property type="match status" value="1"/>
</dbReference>
<dbReference type="InterPro" id="IPR011852">
    <property type="entry name" value="TRAP_TAXI"/>
</dbReference>
<dbReference type="Proteomes" id="UP000007013">
    <property type="component" value="Chromosome"/>
</dbReference>